<reference evidence="1" key="1">
    <citation type="submission" date="2021-03" db="EMBL/GenBank/DDBJ databases">
        <title>Draft genome sequence of rust myrtle Austropuccinia psidii MF-1, a brazilian biotype.</title>
        <authorList>
            <person name="Quecine M.C."/>
            <person name="Pachon D.M.R."/>
            <person name="Bonatelli M.L."/>
            <person name="Correr F.H."/>
            <person name="Franceschini L.M."/>
            <person name="Leite T.F."/>
            <person name="Margarido G.R.A."/>
            <person name="Almeida C.A."/>
            <person name="Ferrarezi J.A."/>
            <person name="Labate C.A."/>
        </authorList>
    </citation>
    <scope>NUCLEOTIDE SEQUENCE</scope>
    <source>
        <strain evidence="1">MF-1</strain>
    </source>
</reference>
<accession>A0A9Q3B975</accession>
<sequence length="164" mass="18892">MGEVCRRTFATRNRNKQGRIIILSNKAGALSKIANPAKPSVAQYLYLRASRYLNTLHKFMLVQLWSFPGHLGIEGNEKANREAKKAALNPTNRKQEIKTSLSKIFQDIVKDNKDTPLTKEEQERIKFKMKPKLIIKTLNTMEKAQTLIINQFQSEHTALNQYLH</sequence>
<organism evidence="1 2">
    <name type="scientific">Austropuccinia psidii MF-1</name>
    <dbReference type="NCBI Taxonomy" id="1389203"/>
    <lineage>
        <taxon>Eukaryota</taxon>
        <taxon>Fungi</taxon>
        <taxon>Dikarya</taxon>
        <taxon>Basidiomycota</taxon>
        <taxon>Pucciniomycotina</taxon>
        <taxon>Pucciniomycetes</taxon>
        <taxon>Pucciniales</taxon>
        <taxon>Sphaerophragmiaceae</taxon>
        <taxon>Austropuccinia</taxon>
    </lineage>
</organism>
<protein>
    <recommendedName>
        <fullName evidence="3">RNase H type-1 domain-containing protein</fullName>
    </recommendedName>
</protein>
<evidence type="ECO:0008006" key="3">
    <source>
        <dbReference type="Google" id="ProtNLM"/>
    </source>
</evidence>
<dbReference type="AlphaFoldDB" id="A0A9Q3B975"/>
<keyword evidence="2" id="KW-1185">Reference proteome</keyword>
<dbReference type="Gene3D" id="3.30.420.10">
    <property type="entry name" value="Ribonuclease H-like superfamily/Ribonuclease H"/>
    <property type="match status" value="1"/>
</dbReference>
<dbReference type="GO" id="GO:0003676">
    <property type="term" value="F:nucleic acid binding"/>
    <property type="evidence" value="ECO:0007669"/>
    <property type="project" value="InterPro"/>
</dbReference>
<dbReference type="Proteomes" id="UP000765509">
    <property type="component" value="Unassembled WGS sequence"/>
</dbReference>
<dbReference type="EMBL" id="AVOT02000105">
    <property type="protein sequence ID" value="MBW0461101.1"/>
    <property type="molecule type" value="Genomic_DNA"/>
</dbReference>
<evidence type="ECO:0000313" key="1">
    <source>
        <dbReference type="EMBL" id="MBW0461101.1"/>
    </source>
</evidence>
<proteinExistence type="predicted"/>
<dbReference type="OrthoDB" id="3265969at2759"/>
<dbReference type="InterPro" id="IPR036397">
    <property type="entry name" value="RNaseH_sf"/>
</dbReference>
<gene>
    <name evidence="1" type="ORF">O181_000816</name>
</gene>
<comment type="caution">
    <text evidence="1">The sequence shown here is derived from an EMBL/GenBank/DDBJ whole genome shotgun (WGS) entry which is preliminary data.</text>
</comment>
<evidence type="ECO:0000313" key="2">
    <source>
        <dbReference type="Proteomes" id="UP000765509"/>
    </source>
</evidence>
<name>A0A9Q3B975_9BASI</name>